<feature type="region of interest" description="Disordered" evidence="2">
    <location>
        <begin position="1418"/>
        <end position="1450"/>
    </location>
</feature>
<sequence length="2207" mass="238002">MDSRMLNVAAPVFQPGGSGVGGGGGGANGGNSGSFVPPHMLSQIQNQMVPVAHSPGGMMHMNAQSRPFVPGGNGAQGNFKPQSPSPNFQPAAAVPIINTPVPPRLGHGMNAGSVHLTGLATFLGTPVANNNLPSPGPFVGPPSPLTPHAQPASPFGLPTTTQPGLGLGPGRMMHGSANPVNGKLRKNKGPPPVTPLKTTGHNSTPSISMNPAAFAASLAAAKAKRRVVIAVPSEGPIPDDVETLAHESAQETDDEPAIENGAEPDADLAEEKRQEKVRRRLTREAALTRLRWTRRVPLSHEEHLDPTQVQEIDMPSEATVTCAIHPEPWPVSMGLPDTIDIYLPGMSAWDEYLEMREEEKMAIAATAEAAASVAVPEPRRALPSFLLRDDSRLNNTIKGQGQGRSLSISHPADPDMVSFKLSRYLESQRAAQQGVTHLPIREEANEDDDAPASAKSFSRFQSDLPPRLREAFAKRQSEGISAKARFGSGHGHTMSLGLPSSGGPFAPEVFSALDMIRANSDEGSAEPVSGKRPEQVKTLSDTDASPRRAGAILTEIKEAAEADENEVEAKNKLQDEPGSPNANGQGWQDLGRGFGYEVGPDEMEAVESEPLRKHVRQASRISVSTSRKGGDDEDNDDTTARRAHEDVLELDFAEDEIRTNPSEDADASDFEEEIDEVAVQRNWSARRSSTHLNAFNDQKVGAFYGDESDYLDDDDGDDDGYDEDLRDSLTPSNEEFSNPSDEEAAREERILRRQHRAALREARRNSRLRQRPRANTNNTLPSSSIGEADIYDHRAHLSHAWAFPQRAVPAKLSHPTAEIISNPSDEVDSDLDETNTFGAGDDAENARGAPRLSQDFRFPPPGPSHVSASTNIPTNDKGFSRAPATSSGTLGRASGFSLLNPGAKEFKFGGGGGIGKNDGAAHLGSSPSKAAARSVSAPQQPTATDGSNQALHFRLPSIKNSSFGSSALGEVAGAAGNAHLNVAAPAFKPGAFTFTAPDGARLAVPVESKERDVSAPLHHSSDGPVDVDGELEGRESQGREKRQRYGPIDYSGDEALHIDEYPPSPPRPRASAASIEGPLRSFSSFARNGPPPFNANGSQIHPRAVSAESKFTPHAPSFVPTWAKGTGPGNGGTFRRLGLPDFGGEAATNGAAPTPFAPSGLPASISDPSVFAFEARNKAIPIRRPDEPAKKTSPEPETKKQKTADGLDPHRQAGDLAGTGQLHSSAISSRPSLPKEIENQGYSQSPPVPIPTTAASHSHSTARSFGSEVGRYITLRSRSGHTPSLSRDSLDLSLDSRARRPGSRSGAGNHHHHHHHHLHGGHNGHGAHLHHTHCDSDDESLSDFIEELAERVDKVLEGWAGKILDEVTIMGQVRPHPKAPGVTDAQSSSVEAMVGEISKRMESYLETYIVGAIAEHARKPSADASDETQTTIRPARLGNDSSDDKLGTHGFNDAAGEWDFDYVQESLEAKMQLLQERLETTFTQAIDRLSNARQNVDSSPRGDADGVEAPTLPQDLVEKVSSQVVTKIGSMLQDQIASLRATDHEEQAELSVKLQSTLEKHASDRNVLEALLQAHQKSLNHSLAEVSDGLGETVSLSVLDSLKPYLQGLSSTAMHPDMVAARVTEILAPLISDAHESQIEERRLSQDQYRAQFPTSDEFADETLRRIEPVVASLKSDPIDSDALVARIGEVIGKQSIEHMVDLSPVIALLEPLIEKQEDVRSTSRKIIQQQQEVERTLTELPGAINAKTEIFLSTAAQTSERQSTILERLSDLQEHVQRSIAQQTAADEQGQKERGAQLQALRNGNDKLITQLEQARAEIAAKNEAIVSIREEASERSAELSAVTSKNAELQSKVDELQAELLRQSGKAADDSEKASEAERLLVEARAAQNSVEKEARILRDHVEQLSNELIEARADRARERETSAQATAEALARAERAEKAAREAQTRADDLVERSYVAEREAHALVQSTADRAGKADGQIQALEKRITEQDAKIANLINVTATQKQKAATSQQKLAEVEKRAKELELQAKQLVEARAQVQALEVKVKEGEDLGVRLAASEEREERARAEIRTYEVRFNDLEKDLLSMREQFVERSAHEATQKELDASRREIEALKAALAEQASQAEASRGEGWEEVPRPARAAPEKVGAWASMHAPKVNGSGPARTASKAWSHSGELMGIRSLSFASSVRSRDRDVEVDEGGWWS</sequence>
<dbReference type="Proteomes" id="UP000246740">
    <property type="component" value="Unassembled WGS sequence"/>
</dbReference>
<evidence type="ECO:0000256" key="1">
    <source>
        <dbReference type="SAM" id="Coils"/>
    </source>
</evidence>
<evidence type="ECO:0000313" key="4">
    <source>
        <dbReference type="Proteomes" id="UP000246740"/>
    </source>
</evidence>
<feature type="compositionally biased region" description="Polar residues" evidence="2">
    <location>
        <begin position="730"/>
        <end position="739"/>
    </location>
</feature>
<feature type="compositionally biased region" description="Basic and acidic residues" evidence="2">
    <location>
        <begin position="2130"/>
        <end position="2140"/>
    </location>
</feature>
<feature type="region of interest" description="Disordered" evidence="2">
    <location>
        <begin position="2124"/>
        <end position="2149"/>
    </location>
</feature>
<feature type="compositionally biased region" description="Acidic residues" evidence="2">
    <location>
        <begin position="706"/>
        <end position="725"/>
    </location>
</feature>
<feature type="region of interest" description="Disordered" evidence="2">
    <location>
        <begin position="14"/>
        <end position="34"/>
    </location>
</feature>
<protein>
    <submittedName>
        <fullName evidence="3">Uncharacterized protein</fullName>
    </submittedName>
</protein>
<feature type="region of interest" description="Disordered" evidence="2">
    <location>
        <begin position="1177"/>
        <end position="1337"/>
    </location>
</feature>
<dbReference type="OrthoDB" id="3357224at2759"/>
<feature type="compositionally biased region" description="Basic and acidic residues" evidence="2">
    <location>
        <begin position="1183"/>
        <end position="1213"/>
    </location>
</feature>
<feature type="compositionally biased region" description="Acidic residues" evidence="2">
    <location>
        <begin position="663"/>
        <end position="674"/>
    </location>
</feature>
<feature type="compositionally biased region" description="Pro residues" evidence="2">
    <location>
        <begin position="136"/>
        <end position="145"/>
    </location>
</feature>
<gene>
    <name evidence="3" type="ORF">BCV70DRAFT_177019</name>
</gene>
<feature type="compositionally biased region" description="Basic and acidic residues" evidence="2">
    <location>
        <begin position="1288"/>
        <end position="1298"/>
    </location>
</feature>
<feature type="region of interest" description="Disordered" evidence="2">
    <location>
        <begin position="1007"/>
        <end position="1074"/>
    </location>
</feature>
<feature type="compositionally biased region" description="Gly residues" evidence="2">
    <location>
        <begin position="16"/>
        <end position="32"/>
    </location>
</feature>
<feature type="region of interest" description="Disordered" evidence="2">
    <location>
        <begin position="861"/>
        <end position="888"/>
    </location>
</feature>
<keyword evidence="1" id="KW-0175">Coiled coil</keyword>
<accession>A0A317XLW6</accession>
<feature type="region of interest" description="Disordered" evidence="2">
    <location>
        <begin position="520"/>
        <end position="674"/>
    </location>
</feature>
<feature type="compositionally biased region" description="Basic and acidic residues" evidence="2">
    <location>
        <begin position="1031"/>
        <end position="1040"/>
    </location>
</feature>
<feature type="region of interest" description="Disordered" evidence="2">
    <location>
        <begin position="432"/>
        <end position="461"/>
    </location>
</feature>
<feature type="compositionally biased region" description="Basic residues" evidence="2">
    <location>
        <begin position="1309"/>
        <end position="1331"/>
    </location>
</feature>
<keyword evidence="4" id="KW-1185">Reference proteome</keyword>
<dbReference type="InParanoid" id="A0A317XLW6"/>
<feature type="compositionally biased region" description="Polar residues" evidence="2">
    <location>
        <begin position="936"/>
        <end position="947"/>
    </location>
</feature>
<feature type="compositionally biased region" description="Basic and acidic residues" evidence="2">
    <location>
        <begin position="638"/>
        <end position="647"/>
    </location>
</feature>
<feature type="region of interest" description="Disordered" evidence="2">
    <location>
        <begin position="247"/>
        <end position="274"/>
    </location>
</feature>
<dbReference type="Gene3D" id="1.10.287.1490">
    <property type="match status" value="1"/>
</dbReference>
<proteinExistence type="predicted"/>
<evidence type="ECO:0000313" key="3">
    <source>
        <dbReference type="EMBL" id="PWY99323.1"/>
    </source>
</evidence>
<feature type="compositionally biased region" description="Low complexity" evidence="2">
    <location>
        <begin position="1252"/>
        <end position="1262"/>
    </location>
</feature>
<feature type="coiled-coil region" evidence="1">
    <location>
        <begin position="1799"/>
        <end position="1956"/>
    </location>
</feature>
<feature type="region of interest" description="Disordered" evidence="2">
    <location>
        <begin position="706"/>
        <end position="785"/>
    </location>
</feature>
<feature type="region of interest" description="Disordered" evidence="2">
    <location>
        <begin position="918"/>
        <end position="947"/>
    </location>
</feature>
<organism evidence="3 4">
    <name type="scientific">Testicularia cyperi</name>
    <dbReference type="NCBI Taxonomy" id="1882483"/>
    <lineage>
        <taxon>Eukaryota</taxon>
        <taxon>Fungi</taxon>
        <taxon>Dikarya</taxon>
        <taxon>Basidiomycota</taxon>
        <taxon>Ustilaginomycotina</taxon>
        <taxon>Ustilaginomycetes</taxon>
        <taxon>Ustilaginales</taxon>
        <taxon>Anthracoideaceae</taxon>
        <taxon>Testicularia</taxon>
    </lineage>
</organism>
<dbReference type="EMBL" id="KZ819195">
    <property type="protein sequence ID" value="PWY99323.1"/>
    <property type="molecule type" value="Genomic_DNA"/>
</dbReference>
<feature type="compositionally biased region" description="Polar residues" evidence="2">
    <location>
        <begin position="773"/>
        <end position="785"/>
    </location>
</feature>
<dbReference type="STRING" id="1882483.A0A317XLW6"/>
<evidence type="ECO:0000256" key="2">
    <source>
        <dbReference type="SAM" id="MobiDB-lite"/>
    </source>
</evidence>
<name>A0A317XLW6_9BASI</name>
<feature type="region of interest" description="Disordered" evidence="2">
    <location>
        <begin position="136"/>
        <end position="157"/>
    </location>
</feature>
<feature type="compositionally biased region" description="Acidic residues" evidence="2">
    <location>
        <begin position="250"/>
        <end position="268"/>
    </location>
</feature>
<reference evidence="3 4" key="1">
    <citation type="journal article" date="2018" name="Mol. Biol. Evol.">
        <title>Broad Genomic Sampling Reveals a Smut Pathogenic Ancestry of the Fungal Clade Ustilaginomycotina.</title>
        <authorList>
            <person name="Kijpornyongpan T."/>
            <person name="Mondo S.J."/>
            <person name="Barry K."/>
            <person name="Sandor L."/>
            <person name="Lee J."/>
            <person name="Lipzen A."/>
            <person name="Pangilinan J."/>
            <person name="LaButti K."/>
            <person name="Hainaut M."/>
            <person name="Henrissat B."/>
            <person name="Grigoriev I.V."/>
            <person name="Spatafora J.W."/>
            <person name="Aime M.C."/>
        </authorList>
    </citation>
    <scope>NUCLEOTIDE SEQUENCE [LARGE SCALE GENOMIC DNA]</scope>
    <source>
        <strain evidence="3 4">MCA 3645</strain>
    </source>
</reference>
<feature type="compositionally biased region" description="Polar residues" evidence="2">
    <location>
        <begin position="1221"/>
        <end position="1231"/>
    </location>
</feature>